<keyword evidence="4" id="KW-1185">Reference proteome</keyword>
<name>A0ABW2SS10_9ACTO</name>
<evidence type="ECO:0000313" key="3">
    <source>
        <dbReference type="EMBL" id="MFC7582281.1"/>
    </source>
</evidence>
<accession>A0ABW2SS10</accession>
<feature type="transmembrane region" description="Helical" evidence="2">
    <location>
        <begin position="142"/>
        <end position="164"/>
    </location>
</feature>
<feature type="transmembrane region" description="Helical" evidence="2">
    <location>
        <begin position="78"/>
        <end position="98"/>
    </location>
</feature>
<protein>
    <submittedName>
        <fullName evidence="3">Uncharacterized protein</fullName>
    </submittedName>
</protein>
<keyword evidence="2" id="KW-0812">Transmembrane</keyword>
<evidence type="ECO:0000313" key="4">
    <source>
        <dbReference type="Proteomes" id="UP001596527"/>
    </source>
</evidence>
<evidence type="ECO:0000256" key="1">
    <source>
        <dbReference type="SAM" id="MobiDB-lite"/>
    </source>
</evidence>
<feature type="compositionally biased region" description="Polar residues" evidence="1">
    <location>
        <begin position="229"/>
        <end position="241"/>
    </location>
</feature>
<evidence type="ECO:0000256" key="2">
    <source>
        <dbReference type="SAM" id="Phobius"/>
    </source>
</evidence>
<comment type="caution">
    <text evidence="3">The sequence shown here is derived from an EMBL/GenBank/DDBJ whole genome shotgun (WGS) entry which is preliminary data.</text>
</comment>
<keyword evidence="2" id="KW-0472">Membrane</keyword>
<dbReference type="EMBL" id="JBHTEF010000002">
    <property type="protein sequence ID" value="MFC7582281.1"/>
    <property type="molecule type" value="Genomic_DNA"/>
</dbReference>
<sequence length="241" mass="24942">MTDTNRRDIRLATLAIPGHLVMAISKAGLLFFGFSAFLSANVLFNFGLAAIKVLVVVTDRRTLQTASPAAGTRALRDSGLIVVLLSGAYVLSCLPLALGRDTSPGYGKNVATAIAALAFTELGFSVHGVLSSRRRQDILMEAIKLSNLASSLVLVVLAQTALLSMTATDGVDPSRYNGFCGLVLGSLAALVGIHMVARSRTHRRLAEHSAPGVEPSAEPTAELSAGPVTVSTVGTGASGQT</sequence>
<feature type="transmembrane region" description="Helical" evidence="2">
    <location>
        <begin position="110"/>
        <end position="130"/>
    </location>
</feature>
<proteinExistence type="predicted"/>
<keyword evidence="2" id="KW-1133">Transmembrane helix</keyword>
<dbReference type="Proteomes" id="UP001596527">
    <property type="component" value="Unassembled WGS sequence"/>
</dbReference>
<feature type="transmembrane region" description="Helical" evidence="2">
    <location>
        <begin position="176"/>
        <end position="197"/>
    </location>
</feature>
<gene>
    <name evidence="3" type="ORF">ACFQWG_13905</name>
</gene>
<organism evidence="3 4">
    <name type="scientific">Schaalia naturae</name>
    <dbReference type="NCBI Taxonomy" id="635203"/>
    <lineage>
        <taxon>Bacteria</taxon>
        <taxon>Bacillati</taxon>
        <taxon>Actinomycetota</taxon>
        <taxon>Actinomycetes</taxon>
        <taxon>Actinomycetales</taxon>
        <taxon>Actinomycetaceae</taxon>
        <taxon>Schaalia</taxon>
    </lineage>
</organism>
<feature type="transmembrane region" description="Helical" evidence="2">
    <location>
        <begin position="12"/>
        <end position="32"/>
    </location>
</feature>
<dbReference type="RefSeq" id="WP_380976443.1">
    <property type="nucleotide sequence ID" value="NZ_JBHTEF010000002.1"/>
</dbReference>
<feature type="region of interest" description="Disordered" evidence="1">
    <location>
        <begin position="207"/>
        <end position="241"/>
    </location>
</feature>
<reference evidence="4" key="1">
    <citation type="journal article" date="2019" name="Int. J. Syst. Evol. Microbiol.">
        <title>The Global Catalogue of Microorganisms (GCM) 10K type strain sequencing project: providing services to taxonomists for standard genome sequencing and annotation.</title>
        <authorList>
            <consortium name="The Broad Institute Genomics Platform"/>
            <consortium name="The Broad Institute Genome Sequencing Center for Infectious Disease"/>
            <person name="Wu L."/>
            <person name="Ma J."/>
        </authorList>
    </citation>
    <scope>NUCLEOTIDE SEQUENCE [LARGE SCALE GENOMIC DNA]</scope>
    <source>
        <strain evidence="4">CCUG 56698</strain>
    </source>
</reference>
<feature type="transmembrane region" description="Helical" evidence="2">
    <location>
        <begin position="38"/>
        <end position="57"/>
    </location>
</feature>